<protein>
    <submittedName>
        <fullName evidence="2">Uncharacterized protein</fullName>
    </submittedName>
</protein>
<sequence length="183" mass="20250">MHQTSLTLHIPYSENPQIIIERSPNSSMNSNSSGGGGGGGGGGHKSPFNPQYSHSPLIIEPTSPATPFPSPKYHYFHKSPDIVSATNAAANFVNHMIIPHHTEDDYIDRQELEDYLEDEYVRLRPCLRMPTLLKLPSSFKNKKKNPSMNSATNRNKRVLTVSTSPKLSIVVPPIRGNSSNVQF</sequence>
<evidence type="ECO:0000313" key="3">
    <source>
        <dbReference type="Proteomes" id="UP000444721"/>
    </source>
</evidence>
<organism evidence="2 3">
    <name type="scientific">Naegleria fowleri</name>
    <name type="common">Brain eating amoeba</name>
    <dbReference type="NCBI Taxonomy" id="5763"/>
    <lineage>
        <taxon>Eukaryota</taxon>
        <taxon>Discoba</taxon>
        <taxon>Heterolobosea</taxon>
        <taxon>Tetramitia</taxon>
        <taxon>Eutetramitia</taxon>
        <taxon>Vahlkampfiidae</taxon>
        <taxon>Naegleria</taxon>
    </lineage>
</organism>
<dbReference type="RefSeq" id="XP_044560372.1">
    <property type="nucleotide sequence ID" value="XM_044708460.1"/>
</dbReference>
<evidence type="ECO:0000313" key="2">
    <source>
        <dbReference type="EMBL" id="KAF0975659.1"/>
    </source>
</evidence>
<comment type="caution">
    <text evidence="2">The sequence shown here is derived from an EMBL/GenBank/DDBJ whole genome shotgun (WGS) entry which is preliminary data.</text>
</comment>
<dbReference type="VEuPathDB" id="AmoebaDB:FDP41_004986"/>
<name>A0A6A5BRV1_NAEFO</name>
<dbReference type="AlphaFoldDB" id="A0A6A5BRV1"/>
<dbReference type="Proteomes" id="UP000444721">
    <property type="component" value="Unassembled WGS sequence"/>
</dbReference>
<reference evidence="2 3" key="1">
    <citation type="journal article" date="2019" name="Sci. Rep.">
        <title>Nanopore sequencing improves the draft genome of the human pathogenic amoeba Naegleria fowleri.</title>
        <authorList>
            <person name="Liechti N."/>
            <person name="Schurch N."/>
            <person name="Bruggmann R."/>
            <person name="Wittwer M."/>
        </authorList>
    </citation>
    <scope>NUCLEOTIDE SEQUENCE [LARGE SCALE GENOMIC DNA]</scope>
    <source>
        <strain evidence="2 3">ATCC 30894</strain>
    </source>
</reference>
<dbReference type="OrthoDB" id="10479944at2759"/>
<dbReference type="VEuPathDB" id="AmoebaDB:NF0125100"/>
<evidence type="ECO:0000256" key="1">
    <source>
        <dbReference type="SAM" id="MobiDB-lite"/>
    </source>
</evidence>
<dbReference type="EMBL" id="VFQX01000043">
    <property type="protein sequence ID" value="KAF0975659.1"/>
    <property type="molecule type" value="Genomic_DNA"/>
</dbReference>
<feature type="compositionally biased region" description="Gly residues" evidence="1">
    <location>
        <begin position="33"/>
        <end position="44"/>
    </location>
</feature>
<accession>A0A6A5BRV1</accession>
<gene>
    <name evidence="2" type="ORF">FDP41_004986</name>
</gene>
<feature type="region of interest" description="Disordered" evidence="1">
    <location>
        <begin position="22"/>
        <end position="64"/>
    </location>
</feature>
<dbReference type="VEuPathDB" id="AmoebaDB:NfTy_050870"/>
<keyword evidence="3" id="KW-1185">Reference proteome</keyword>
<proteinExistence type="predicted"/>
<dbReference type="GeneID" id="68112204"/>